<feature type="transmembrane region" description="Helical" evidence="1">
    <location>
        <begin position="7"/>
        <end position="29"/>
    </location>
</feature>
<gene>
    <name evidence="2" type="ORF">LCGC14_1330850</name>
</gene>
<dbReference type="EMBL" id="LAZR01008034">
    <property type="protein sequence ID" value="KKM81338.1"/>
    <property type="molecule type" value="Genomic_DNA"/>
</dbReference>
<keyword evidence="1" id="KW-0812">Transmembrane</keyword>
<feature type="transmembrane region" description="Helical" evidence="1">
    <location>
        <begin position="41"/>
        <end position="63"/>
    </location>
</feature>
<keyword evidence="1" id="KW-1133">Transmembrane helix</keyword>
<comment type="caution">
    <text evidence="2">The sequence shown here is derived from an EMBL/GenBank/DDBJ whole genome shotgun (WGS) entry which is preliminary data.</text>
</comment>
<name>A0A0F9KHD2_9ZZZZ</name>
<organism evidence="2">
    <name type="scientific">marine sediment metagenome</name>
    <dbReference type="NCBI Taxonomy" id="412755"/>
    <lineage>
        <taxon>unclassified sequences</taxon>
        <taxon>metagenomes</taxon>
        <taxon>ecological metagenomes</taxon>
    </lineage>
</organism>
<reference evidence="2" key="1">
    <citation type="journal article" date="2015" name="Nature">
        <title>Complex archaea that bridge the gap between prokaryotes and eukaryotes.</title>
        <authorList>
            <person name="Spang A."/>
            <person name="Saw J.H."/>
            <person name="Jorgensen S.L."/>
            <person name="Zaremba-Niedzwiedzka K."/>
            <person name="Martijn J."/>
            <person name="Lind A.E."/>
            <person name="van Eijk R."/>
            <person name="Schleper C."/>
            <person name="Guy L."/>
            <person name="Ettema T.J."/>
        </authorList>
    </citation>
    <scope>NUCLEOTIDE SEQUENCE</scope>
</reference>
<evidence type="ECO:0000313" key="2">
    <source>
        <dbReference type="EMBL" id="KKM81338.1"/>
    </source>
</evidence>
<dbReference type="AlphaFoldDB" id="A0A0F9KHD2"/>
<protein>
    <submittedName>
        <fullName evidence="2">Uncharacterized protein</fullName>
    </submittedName>
</protein>
<proteinExistence type="predicted"/>
<sequence>MKSVKPAMVCIVAMSSLLWILVHLVYLFLSDGIVMLYEPSKIVLVLEMVAISGGIAFAVLTLVEYQRR</sequence>
<evidence type="ECO:0000256" key="1">
    <source>
        <dbReference type="SAM" id="Phobius"/>
    </source>
</evidence>
<keyword evidence="1" id="KW-0472">Membrane</keyword>
<accession>A0A0F9KHD2</accession>